<organism evidence="1 2">
    <name type="scientific">Prevotella disiens JCM 6334 = ATCC 29426</name>
    <dbReference type="NCBI Taxonomy" id="1235811"/>
    <lineage>
        <taxon>Bacteria</taxon>
        <taxon>Pseudomonadati</taxon>
        <taxon>Bacteroidota</taxon>
        <taxon>Bacteroidia</taxon>
        <taxon>Bacteroidales</taxon>
        <taxon>Prevotellaceae</taxon>
        <taxon>Prevotella</taxon>
    </lineage>
</organism>
<keyword evidence="2" id="KW-1185">Reference proteome</keyword>
<name>A0ABN0NN74_9BACT</name>
<dbReference type="EMBL" id="AWUY01000369">
    <property type="protein sequence ID" value="ERJ70822.1"/>
    <property type="molecule type" value="Genomic_DNA"/>
</dbReference>
<proteinExistence type="predicted"/>
<sequence>MSINIFTEKQQKVLFFFGNHNQKAYICEQPNNLKNKTGVKYN</sequence>
<dbReference type="Proteomes" id="UP000016660">
    <property type="component" value="Unassembled WGS sequence"/>
</dbReference>
<gene>
    <name evidence="1" type="ORF">HMPREF0653_02810</name>
</gene>
<comment type="caution">
    <text evidence="1">The sequence shown here is derived from an EMBL/GenBank/DDBJ whole genome shotgun (WGS) entry which is preliminary data.</text>
</comment>
<reference evidence="1 2" key="1">
    <citation type="submission" date="2013-06" db="EMBL/GenBank/DDBJ databases">
        <authorList>
            <person name="Weinstock G."/>
            <person name="Sodergren E."/>
            <person name="Lobos E.A."/>
            <person name="Fulton L."/>
            <person name="Fulton R."/>
            <person name="Courtney L."/>
            <person name="Fronick C."/>
            <person name="O'Laughlin M."/>
            <person name="Godfrey J."/>
            <person name="Wilson R.M."/>
            <person name="Miner T."/>
            <person name="Farmer C."/>
            <person name="Delehaunty K."/>
            <person name="Cordes M."/>
            <person name="Minx P."/>
            <person name="Tomlinson C."/>
            <person name="Chen J."/>
            <person name="Wollam A."/>
            <person name="Pepin K.H."/>
            <person name="Bhonagiri V."/>
            <person name="Zhang X."/>
            <person name="Warren W."/>
            <person name="Mitreva M."/>
            <person name="Mardis E.R."/>
            <person name="Wilson R.K."/>
        </authorList>
    </citation>
    <scope>NUCLEOTIDE SEQUENCE [LARGE SCALE GENOMIC DNA]</scope>
    <source>
        <strain evidence="1 2">ATCC 29426</strain>
    </source>
</reference>
<evidence type="ECO:0000313" key="2">
    <source>
        <dbReference type="Proteomes" id="UP000016660"/>
    </source>
</evidence>
<accession>A0ABN0NN74</accession>
<protein>
    <submittedName>
        <fullName evidence="1">Uncharacterized protein</fullName>
    </submittedName>
</protein>
<evidence type="ECO:0000313" key="1">
    <source>
        <dbReference type="EMBL" id="ERJ70822.1"/>
    </source>
</evidence>